<dbReference type="Proteomes" id="UP000069902">
    <property type="component" value="Chromosome cPNK"/>
</dbReference>
<sequence>MAINFYWSASEKGSVSETSLESHAGMNKVFKLPIQFEQNEGQTDSAVRYLTRGPGYKFYFKPQEVAIVLTNPQGTKTVSSALLKMQLVDANSNPLIKGIDKLHCKSNYFIGNDKNSWFSNISNYRKVAYQDLYPGIDTIFYGNPDQLEYDICVAPGANPSLTRLPLEGAEELLVIRKAIGFICFPSSYDFLFRYPQFANRSLWAGLLASHHIYPSPFFLLTSIK</sequence>
<dbReference type="EMBL" id="LN879502">
    <property type="protein sequence ID" value="CUI15746.1"/>
    <property type="molecule type" value="Genomic_DNA"/>
</dbReference>
<dbReference type="STRING" id="389348.PNK_0108"/>
<dbReference type="KEGG" id="pnl:PNK_0108"/>
<dbReference type="PATRIC" id="fig|389348.3.peg.127"/>
<evidence type="ECO:0000313" key="3">
    <source>
        <dbReference type="Proteomes" id="UP000069902"/>
    </source>
</evidence>
<protein>
    <recommendedName>
        <fullName evidence="1">DUF7948 domain-containing protein</fullName>
    </recommendedName>
</protein>
<evidence type="ECO:0000259" key="1">
    <source>
        <dbReference type="Pfam" id="PF25778"/>
    </source>
</evidence>
<dbReference type="InterPro" id="IPR057708">
    <property type="entry name" value="DUF7948"/>
</dbReference>
<dbReference type="Pfam" id="PF25778">
    <property type="entry name" value="DUF7948"/>
    <property type="match status" value="1"/>
</dbReference>
<accession>A0A0U5JAP4</accession>
<evidence type="ECO:0000313" key="2">
    <source>
        <dbReference type="EMBL" id="CUI15746.1"/>
    </source>
</evidence>
<dbReference type="InParanoid" id="A0A0U5JAP4"/>
<gene>
    <name evidence="2" type="ORF">PNK_0108</name>
</gene>
<feature type="domain" description="DUF7948" evidence="1">
    <location>
        <begin position="36"/>
        <end position="174"/>
    </location>
</feature>
<dbReference type="AlphaFoldDB" id="A0A0U5JAP4"/>
<name>A0A0U5JAP4_9BACT</name>
<reference evidence="3" key="1">
    <citation type="submission" date="2015-09" db="EMBL/GenBank/DDBJ databases">
        <authorList>
            <person name="Bertelli C."/>
        </authorList>
    </citation>
    <scope>NUCLEOTIDE SEQUENCE [LARGE SCALE GENOMIC DNA]</scope>
    <source>
        <strain evidence="3">KNic</strain>
    </source>
</reference>
<keyword evidence="3" id="KW-1185">Reference proteome</keyword>
<proteinExistence type="predicted"/>
<organism evidence="2 3">
    <name type="scientific">Candidatus Protochlamydia naegleriophila</name>
    <dbReference type="NCBI Taxonomy" id="389348"/>
    <lineage>
        <taxon>Bacteria</taxon>
        <taxon>Pseudomonadati</taxon>
        <taxon>Chlamydiota</taxon>
        <taxon>Chlamydiia</taxon>
        <taxon>Parachlamydiales</taxon>
        <taxon>Parachlamydiaceae</taxon>
        <taxon>Candidatus Protochlamydia</taxon>
    </lineage>
</organism>